<protein>
    <submittedName>
        <fullName evidence="1">Uncharacterized protein</fullName>
    </submittedName>
</protein>
<dbReference type="EMBL" id="CADEAL010000557">
    <property type="protein sequence ID" value="CAB1421952.1"/>
    <property type="molecule type" value="Genomic_DNA"/>
</dbReference>
<dbReference type="Proteomes" id="UP001153269">
    <property type="component" value="Unassembled WGS sequence"/>
</dbReference>
<proteinExistence type="predicted"/>
<keyword evidence="2" id="KW-1185">Reference proteome</keyword>
<gene>
    <name evidence="1" type="ORF">PLEPLA_LOCUS9841</name>
</gene>
<dbReference type="AlphaFoldDB" id="A0A9N7YD49"/>
<comment type="caution">
    <text evidence="1">The sequence shown here is derived from an EMBL/GenBank/DDBJ whole genome shotgun (WGS) entry which is preliminary data.</text>
</comment>
<reference evidence="1" key="1">
    <citation type="submission" date="2020-03" db="EMBL/GenBank/DDBJ databases">
        <authorList>
            <person name="Weist P."/>
        </authorList>
    </citation>
    <scope>NUCLEOTIDE SEQUENCE</scope>
</reference>
<evidence type="ECO:0000313" key="1">
    <source>
        <dbReference type="EMBL" id="CAB1421952.1"/>
    </source>
</evidence>
<name>A0A9N7YD49_PLEPL</name>
<evidence type="ECO:0000313" key="2">
    <source>
        <dbReference type="Proteomes" id="UP001153269"/>
    </source>
</evidence>
<organism evidence="1 2">
    <name type="scientific">Pleuronectes platessa</name>
    <name type="common">European plaice</name>
    <dbReference type="NCBI Taxonomy" id="8262"/>
    <lineage>
        <taxon>Eukaryota</taxon>
        <taxon>Metazoa</taxon>
        <taxon>Chordata</taxon>
        <taxon>Craniata</taxon>
        <taxon>Vertebrata</taxon>
        <taxon>Euteleostomi</taxon>
        <taxon>Actinopterygii</taxon>
        <taxon>Neopterygii</taxon>
        <taxon>Teleostei</taxon>
        <taxon>Neoteleostei</taxon>
        <taxon>Acanthomorphata</taxon>
        <taxon>Carangaria</taxon>
        <taxon>Pleuronectiformes</taxon>
        <taxon>Pleuronectoidei</taxon>
        <taxon>Pleuronectidae</taxon>
        <taxon>Pleuronectes</taxon>
    </lineage>
</organism>
<accession>A0A9N7YD49</accession>
<sequence length="170" mass="18926">MIRALATRRSSNTRSQVFGGAPYVYTAWRGPVTGSSDGLTSYQWLCVNLPWAGANSLSVTAPGKHKQAPLCTNATARVPHGNGPRWRGVMKKWSFKRRPDATSVCFSPTSETPSAIISLRGHLRAPQHLLTVIKSWSEMLACLIANYRWDGAMCLQSVDRVERVFFYVLR</sequence>